<evidence type="ECO:0000256" key="5">
    <source>
        <dbReference type="ARBA" id="ARBA00037088"/>
    </source>
</evidence>
<accession>A0A6F9D8L8</accession>
<dbReference type="PROSITE" id="PS00440">
    <property type="entry name" value="ACYLTRANSF_C_2"/>
    <property type="match status" value="1"/>
</dbReference>
<comment type="function">
    <text evidence="5">Catalyzes the reversible synthesis of acetylcholine (ACh) from acetyl CoA and choline at cholinergic synapses.</text>
</comment>
<comment type="similarity">
    <text evidence="1 10">Belongs to the carnitine/choline acetyltransferase family.</text>
</comment>
<dbReference type="GO" id="GO:0007274">
    <property type="term" value="P:neuromuscular synaptic transmission"/>
    <property type="evidence" value="ECO:0007669"/>
    <property type="project" value="TreeGrafter"/>
</dbReference>
<dbReference type="GO" id="GO:0045202">
    <property type="term" value="C:synapse"/>
    <property type="evidence" value="ECO:0007669"/>
    <property type="project" value="GOC"/>
</dbReference>
<feature type="active site" description="Proton acceptor" evidence="9">
    <location>
        <position position="350"/>
    </location>
</feature>
<dbReference type="SUPFAM" id="SSF52777">
    <property type="entry name" value="CoA-dependent acyltransferases"/>
    <property type="match status" value="2"/>
</dbReference>
<evidence type="ECO:0000313" key="13">
    <source>
        <dbReference type="EMBL" id="CAB3230414.1"/>
    </source>
</evidence>
<dbReference type="Gene3D" id="3.30.559.10">
    <property type="entry name" value="Chloramphenicol acetyltransferase-like domain"/>
    <property type="match status" value="1"/>
</dbReference>
<keyword evidence="4 10" id="KW-0012">Acyltransferase</keyword>
<keyword evidence="3" id="KW-0530">Neurotransmitter biosynthesis</keyword>
<dbReference type="InterPro" id="IPR042231">
    <property type="entry name" value="Cho/carn_acyl_trans_2"/>
</dbReference>
<sequence length="774" mass="87165">MPGSLRNKTMTRRGSKKIMEAASKLQYPVKTPSSPSEVTLPKLPVPDLQETLDQYLLCVRPLVNEGQFEQTKRKVDEFGRAGGIGEKIQHKLIEHAEKQENWAYEWWLNDMYLDARVPLPVNSNPGMVLPKQDFKDESSMLRYASKLVSGILDFKVILDARALPVDVARGQLAGQPLCMEQYYRLLTSYRLPGYGRDQLVTVNPNPSEQAEHIIVMCNNQLFVVPISEGNRRLTEADFYVQLELIMRNGNNCSGMNSPIGVLTSLNRNDWAEARELLMKDHVNRLSLDAVERSTFILCLDRSTNANSDVTVAHQMLYGSGPKLNSCNRWYDKTIQLIISTDGNVGLSYEHSASEGIAVTALIEHLIKYVSIQETKGLYRSDSMKTLTPPQHLKWKITDATSKFIQMAQSCAVEMSENLDLTVMRFDDYGKNFIKRQNISPDAFVQVALQVAYYKIYQRLVSTYESASTRRFQKGRVDNIRAASIQALDFAKALFEPEDGTKTTEAKQMLLLRRAVKTQTDITIAAISGHGIDCHLLALKKMAEEMGFPVPEIFSDPSYPLTNYFQLSTSQIPTKTDSFMCYGAVVPDGYGVSYNPHGDSITFCISSFRTCPSTCSEKFGNALRESMLTMKDICQQWNKRRSSSLVSTVVEPAEHLVTPKKLPLHRPINVRHFSSEDDTLREEKPGDMAAESKAALLRNLKRRTSFTSTNALRSNEHLPAPFSSRTHRSNRFKLNRRFSDMAITRPSSASSHTTPTTAVISNELMELLRGKSIAT</sequence>
<dbReference type="InterPro" id="IPR039551">
    <property type="entry name" value="Cho/carn_acyl_trans"/>
</dbReference>
<evidence type="ECO:0000256" key="1">
    <source>
        <dbReference type="ARBA" id="ARBA00005232"/>
    </source>
</evidence>
<dbReference type="InterPro" id="IPR023213">
    <property type="entry name" value="CAT-like_dom_sf"/>
</dbReference>
<keyword evidence="2 10" id="KW-0808">Transferase</keyword>
<dbReference type="GO" id="GO:0043005">
    <property type="term" value="C:neuron projection"/>
    <property type="evidence" value="ECO:0007669"/>
    <property type="project" value="TreeGrafter"/>
</dbReference>
<feature type="region of interest" description="Disordered" evidence="11">
    <location>
        <begin position="706"/>
        <end position="730"/>
    </location>
</feature>
<feature type="region of interest" description="Disordered" evidence="11">
    <location>
        <begin position="21"/>
        <end position="42"/>
    </location>
</feature>
<dbReference type="PANTHER" id="PTHR22589">
    <property type="entry name" value="CARNITINE O-ACYLTRANSFERASE"/>
    <property type="match status" value="1"/>
</dbReference>
<dbReference type="GO" id="GO:0005737">
    <property type="term" value="C:cytoplasm"/>
    <property type="evidence" value="ECO:0007669"/>
    <property type="project" value="TreeGrafter"/>
</dbReference>
<dbReference type="EMBL" id="LR783895">
    <property type="protein sequence ID" value="CAB3230414.1"/>
    <property type="molecule type" value="mRNA"/>
</dbReference>
<dbReference type="GO" id="GO:0004102">
    <property type="term" value="F:choline O-acetyltransferase activity"/>
    <property type="evidence" value="ECO:0007669"/>
    <property type="project" value="UniProtKB-EC"/>
</dbReference>
<evidence type="ECO:0000256" key="4">
    <source>
        <dbReference type="ARBA" id="ARBA00023315"/>
    </source>
</evidence>
<evidence type="ECO:0000256" key="2">
    <source>
        <dbReference type="ARBA" id="ARBA00022679"/>
    </source>
</evidence>
<evidence type="ECO:0000256" key="11">
    <source>
        <dbReference type="SAM" id="MobiDB-lite"/>
    </source>
</evidence>
<evidence type="ECO:0000256" key="9">
    <source>
        <dbReference type="PIRSR" id="PIRSR600542-1"/>
    </source>
</evidence>
<comment type="catalytic activity">
    <reaction evidence="8">
        <text>choline + acetyl-CoA = acetylcholine + CoA</text>
        <dbReference type="Rhea" id="RHEA:18821"/>
        <dbReference type="ChEBI" id="CHEBI:15354"/>
        <dbReference type="ChEBI" id="CHEBI:15355"/>
        <dbReference type="ChEBI" id="CHEBI:57287"/>
        <dbReference type="ChEBI" id="CHEBI:57288"/>
        <dbReference type="EC" id="2.3.1.6"/>
    </reaction>
</comment>
<proteinExistence type="evidence at transcript level"/>
<dbReference type="GO" id="GO:0008292">
    <property type="term" value="P:acetylcholine biosynthetic process"/>
    <property type="evidence" value="ECO:0007669"/>
    <property type="project" value="TreeGrafter"/>
</dbReference>
<dbReference type="Gene3D" id="3.30.559.70">
    <property type="entry name" value="Choline/Carnitine o-acyltransferase, domain 2"/>
    <property type="match status" value="1"/>
</dbReference>
<dbReference type="EC" id="2.3.1.6" evidence="6"/>
<dbReference type="AlphaFoldDB" id="A0A6F9D8L8"/>
<dbReference type="PANTHER" id="PTHR22589:SF14">
    <property type="entry name" value="CHOLINE O-ACETYLTRANSFERASE"/>
    <property type="match status" value="1"/>
</dbReference>
<evidence type="ECO:0000256" key="8">
    <source>
        <dbReference type="ARBA" id="ARBA00048143"/>
    </source>
</evidence>
<evidence type="ECO:0000256" key="3">
    <source>
        <dbReference type="ARBA" id="ARBA00022979"/>
    </source>
</evidence>
<dbReference type="Pfam" id="PF00755">
    <property type="entry name" value="Carn_acyltransf"/>
    <property type="match status" value="1"/>
</dbReference>
<protein>
    <recommendedName>
        <fullName evidence="7">Choline O-acetyltransferase</fullName>
        <ecNumber evidence="6">2.3.1.6</ecNumber>
    </recommendedName>
</protein>
<evidence type="ECO:0000256" key="6">
    <source>
        <dbReference type="ARBA" id="ARBA00039091"/>
    </source>
</evidence>
<name>A0A6F9D8L8_9ASCI</name>
<organism evidence="13">
    <name type="scientific">Phallusia mammillata</name>
    <dbReference type="NCBI Taxonomy" id="59560"/>
    <lineage>
        <taxon>Eukaryota</taxon>
        <taxon>Metazoa</taxon>
        <taxon>Chordata</taxon>
        <taxon>Tunicata</taxon>
        <taxon>Ascidiacea</taxon>
        <taxon>Phlebobranchia</taxon>
        <taxon>Ascidiidae</taxon>
        <taxon>Phallusia</taxon>
    </lineage>
</organism>
<gene>
    <name evidence="13" type="primary">Chat</name>
</gene>
<evidence type="ECO:0000256" key="7">
    <source>
        <dbReference type="ARBA" id="ARBA00040495"/>
    </source>
</evidence>
<evidence type="ECO:0000256" key="10">
    <source>
        <dbReference type="RuleBase" id="RU003801"/>
    </source>
</evidence>
<evidence type="ECO:0000259" key="12">
    <source>
        <dbReference type="Pfam" id="PF00755"/>
    </source>
</evidence>
<feature type="domain" description="Choline/carnitine acyltransferase" evidence="12">
    <location>
        <begin position="43"/>
        <end position="624"/>
    </location>
</feature>
<dbReference type="InterPro" id="IPR000542">
    <property type="entry name" value="Carn_acyl_trans"/>
</dbReference>
<dbReference type="PROSITE" id="PS00439">
    <property type="entry name" value="ACYLTRANSF_C_1"/>
    <property type="match status" value="1"/>
</dbReference>
<reference evidence="13" key="1">
    <citation type="submission" date="2020-04" db="EMBL/GenBank/DDBJ databases">
        <authorList>
            <person name="Neveu A P."/>
        </authorList>
    </citation>
    <scope>NUCLEOTIDE SEQUENCE</scope>
    <source>
        <tissue evidence="13">Whole embryo</tissue>
    </source>
</reference>